<dbReference type="EMBL" id="CM056816">
    <property type="protein sequence ID" value="KAJ8632337.1"/>
    <property type="molecule type" value="Genomic_DNA"/>
</dbReference>
<evidence type="ECO:0000313" key="2">
    <source>
        <dbReference type="Proteomes" id="UP001234297"/>
    </source>
</evidence>
<proteinExistence type="predicted"/>
<keyword evidence="2" id="KW-1185">Reference proteome</keyword>
<comment type="caution">
    <text evidence="1">The sequence shown here is derived from an EMBL/GenBank/DDBJ whole genome shotgun (WGS) entry which is preliminary data.</text>
</comment>
<organism evidence="1 2">
    <name type="scientific">Persea americana</name>
    <name type="common">Avocado</name>
    <dbReference type="NCBI Taxonomy" id="3435"/>
    <lineage>
        <taxon>Eukaryota</taxon>
        <taxon>Viridiplantae</taxon>
        <taxon>Streptophyta</taxon>
        <taxon>Embryophyta</taxon>
        <taxon>Tracheophyta</taxon>
        <taxon>Spermatophyta</taxon>
        <taxon>Magnoliopsida</taxon>
        <taxon>Magnoliidae</taxon>
        <taxon>Laurales</taxon>
        <taxon>Lauraceae</taxon>
        <taxon>Persea</taxon>
    </lineage>
</organism>
<protein>
    <submittedName>
        <fullName evidence="1">Uncharacterized protein</fullName>
    </submittedName>
</protein>
<dbReference type="Proteomes" id="UP001234297">
    <property type="component" value="Chromosome 8"/>
</dbReference>
<reference evidence="1 2" key="1">
    <citation type="journal article" date="2022" name="Hortic Res">
        <title>A haplotype resolved chromosomal level avocado genome allows analysis of novel avocado genes.</title>
        <authorList>
            <person name="Nath O."/>
            <person name="Fletcher S.J."/>
            <person name="Hayward A."/>
            <person name="Shaw L.M."/>
            <person name="Masouleh A.K."/>
            <person name="Furtado A."/>
            <person name="Henry R.J."/>
            <person name="Mitter N."/>
        </authorList>
    </citation>
    <scope>NUCLEOTIDE SEQUENCE [LARGE SCALE GENOMIC DNA]</scope>
    <source>
        <strain evidence="2">cv. Hass</strain>
    </source>
</reference>
<accession>A0ACC2LFS7</accession>
<name>A0ACC2LFS7_PERAE</name>
<gene>
    <name evidence="1" type="ORF">MRB53_025673</name>
</gene>
<sequence>MHLHLLKIVPYPEAPLRHIPIDRPILRRLETSTAHNVQDMLGLRNWSDMVEGSIKQEGNDDELHFQNVKSVLSLVTKDIGTENGTNWASLVEGKWKILVFCCFTASVAA</sequence>
<evidence type="ECO:0000313" key="1">
    <source>
        <dbReference type="EMBL" id="KAJ8632337.1"/>
    </source>
</evidence>